<keyword evidence="2" id="KW-0472">Membrane</keyword>
<dbReference type="Proteomes" id="UP000434101">
    <property type="component" value="Unassembled WGS sequence"/>
</dbReference>
<dbReference type="RefSeq" id="WP_160063069.1">
    <property type="nucleotide sequence ID" value="NZ_WUYX01000017.1"/>
</dbReference>
<gene>
    <name evidence="3" type="ORF">GS429_04300</name>
</gene>
<evidence type="ECO:0000256" key="1">
    <source>
        <dbReference type="SAM" id="MobiDB-lite"/>
    </source>
</evidence>
<accession>A0A6B0VJJ4</accession>
<keyword evidence="2" id="KW-0812">Transmembrane</keyword>
<keyword evidence="2" id="KW-1133">Transmembrane helix</keyword>
<dbReference type="Pfam" id="PF26259">
    <property type="entry name" value="DUF8063"/>
    <property type="match status" value="1"/>
</dbReference>
<evidence type="ECO:0000313" key="3">
    <source>
        <dbReference type="EMBL" id="MXV61297.1"/>
    </source>
</evidence>
<name>A0A6B0VJJ4_9EURY</name>
<comment type="caution">
    <text evidence="3">The sequence shown here is derived from an EMBL/GenBank/DDBJ whole genome shotgun (WGS) entry which is preliminary data.</text>
</comment>
<proteinExistence type="predicted"/>
<feature type="region of interest" description="Disordered" evidence="1">
    <location>
        <begin position="31"/>
        <end position="53"/>
    </location>
</feature>
<feature type="transmembrane region" description="Helical" evidence="2">
    <location>
        <begin position="157"/>
        <end position="177"/>
    </location>
</feature>
<keyword evidence="4" id="KW-1185">Reference proteome</keyword>
<reference evidence="3 4" key="1">
    <citation type="submission" date="2020-01" db="EMBL/GenBank/DDBJ databases">
        <title>Natronorubrum sp. JWXQ-INN 674 isolated from Inner Mongolia Autonomous Region of China.</title>
        <authorList>
            <person name="Xue Q."/>
        </authorList>
    </citation>
    <scope>NUCLEOTIDE SEQUENCE [LARGE SCALE GENOMIC DNA]</scope>
    <source>
        <strain evidence="3 4">JWXQ-INN-674</strain>
    </source>
</reference>
<feature type="compositionally biased region" description="Acidic residues" evidence="1">
    <location>
        <begin position="35"/>
        <end position="48"/>
    </location>
</feature>
<dbReference type="AlphaFoldDB" id="A0A6B0VJJ4"/>
<evidence type="ECO:0000313" key="4">
    <source>
        <dbReference type="Proteomes" id="UP000434101"/>
    </source>
</evidence>
<dbReference type="InterPro" id="IPR058376">
    <property type="entry name" value="DUF8063"/>
</dbReference>
<dbReference type="OrthoDB" id="269681at2157"/>
<evidence type="ECO:0000256" key="2">
    <source>
        <dbReference type="SAM" id="Phobius"/>
    </source>
</evidence>
<protein>
    <submittedName>
        <fullName evidence="3">Uncharacterized protein</fullName>
    </submittedName>
</protein>
<sequence>MRRIFVFVTLVGVALAMGMGVGPVVAQDAANNSSDELEDDDAAIESSDDYSREIDSETRIADWSYNPGMFEITIEADDSTTVSITEGGDYDEGTGSFNYREFDVEEGTNTITMPVTDRQGAGVAIATRRSLAQGGGATVSTGQVEQNPFRHFGGESGLFSGIIMTVSLAGIGAWYVVRSEASGVVDA</sequence>
<dbReference type="EMBL" id="WUYX01000017">
    <property type="protein sequence ID" value="MXV61297.1"/>
    <property type="molecule type" value="Genomic_DNA"/>
</dbReference>
<organism evidence="3 4">
    <name type="scientific">Natronorubrum halalkaliphilum</name>
    <dbReference type="NCBI Taxonomy" id="2691917"/>
    <lineage>
        <taxon>Archaea</taxon>
        <taxon>Methanobacteriati</taxon>
        <taxon>Methanobacteriota</taxon>
        <taxon>Stenosarchaea group</taxon>
        <taxon>Halobacteria</taxon>
        <taxon>Halobacteriales</taxon>
        <taxon>Natrialbaceae</taxon>
        <taxon>Natronorubrum</taxon>
    </lineage>
</organism>